<accession>A0AAV0WRP1</accession>
<dbReference type="EMBL" id="CARXXK010000002">
    <property type="protein sequence ID" value="CAI6358640.1"/>
    <property type="molecule type" value="Genomic_DNA"/>
</dbReference>
<reference evidence="3 4" key="1">
    <citation type="submission" date="2023-01" db="EMBL/GenBank/DDBJ databases">
        <authorList>
            <person name="Whitehead M."/>
        </authorList>
    </citation>
    <scope>NUCLEOTIDE SEQUENCE [LARGE SCALE GENOMIC DNA]</scope>
</reference>
<name>A0AAV0WRP1_9HEMI</name>
<dbReference type="InterPro" id="IPR046700">
    <property type="entry name" value="DUF6570"/>
</dbReference>
<gene>
    <name evidence="3" type="ORF">MEUPH1_LOCUS14136</name>
</gene>
<evidence type="ECO:0000313" key="3">
    <source>
        <dbReference type="EMBL" id="CAI6358640.1"/>
    </source>
</evidence>
<dbReference type="AlphaFoldDB" id="A0AAV0WRP1"/>
<organism evidence="3 4">
    <name type="scientific">Macrosiphum euphorbiae</name>
    <name type="common">potato aphid</name>
    <dbReference type="NCBI Taxonomy" id="13131"/>
    <lineage>
        <taxon>Eukaryota</taxon>
        <taxon>Metazoa</taxon>
        <taxon>Ecdysozoa</taxon>
        <taxon>Arthropoda</taxon>
        <taxon>Hexapoda</taxon>
        <taxon>Insecta</taxon>
        <taxon>Pterygota</taxon>
        <taxon>Neoptera</taxon>
        <taxon>Paraneoptera</taxon>
        <taxon>Hemiptera</taxon>
        <taxon>Sternorrhyncha</taxon>
        <taxon>Aphidomorpha</taxon>
        <taxon>Aphidoidea</taxon>
        <taxon>Aphididae</taxon>
        <taxon>Macrosiphini</taxon>
        <taxon>Macrosiphum</taxon>
    </lineage>
</organism>
<feature type="region of interest" description="Disordered" evidence="1">
    <location>
        <begin position="1"/>
        <end position="29"/>
    </location>
</feature>
<evidence type="ECO:0000313" key="4">
    <source>
        <dbReference type="Proteomes" id="UP001160148"/>
    </source>
</evidence>
<evidence type="ECO:0000256" key="1">
    <source>
        <dbReference type="SAM" id="MobiDB-lite"/>
    </source>
</evidence>
<feature type="domain" description="DUF6570" evidence="2">
    <location>
        <begin position="132"/>
        <end position="259"/>
    </location>
</feature>
<dbReference type="Proteomes" id="UP001160148">
    <property type="component" value="Unassembled WGS sequence"/>
</dbReference>
<protein>
    <recommendedName>
        <fullName evidence="2">DUF6570 domain-containing protein</fullName>
    </recommendedName>
</protein>
<evidence type="ECO:0000259" key="2">
    <source>
        <dbReference type="Pfam" id="PF20209"/>
    </source>
</evidence>
<keyword evidence="4" id="KW-1185">Reference proteome</keyword>
<sequence length="306" mass="36109">MKNKRLLQQRENRIKQWDKETPESGEARRQADLERYLQRCAAQTPQDREAHLENIRRQRLERSASEIEFEKAINTFCDQFCEVCTKRCYPNQVSILKFSNYKPNYLPIELLQKKQLLLCHRCKTHLSSRKTTAPPKAFWNKLDPGVIPNEIHLLSQAEKRLLSRIIPFVKIIKYDGLYGQWGFKGQAVLFALDIFEFSEKLPEILPRSTHEAGIIVVTERLENLNITRQWSINREKVFKALDWLIKNNPLYKDVQVNHNVELNEENLIRITQTTKNIGVNQPQEPAYKYINKLSRILRASWHQNSS</sequence>
<comment type="caution">
    <text evidence="3">The sequence shown here is derived from an EMBL/GenBank/DDBJ whole genome shotgun (WGS) entry which is preliminary data.</text>
</comment>
<feature type="compositionally biased region" description="Basic and acidic residues" evidence="1">
    <location>
        <begin position="8"/>
        <end position="29"/>
    </location>
</feature>
<proteinExistence type="predicted"/>
<dbReference type="Pfam" id="PF20209">
    <property type="entry name" value="DUF6570"/>
    <property type="match status" value="1"/>
</dbReference>